<organism evidence="1 2">
    <name type="scientific">Amniculicola lignicola CBS 123094</name>
    <dbReference type="NCBI Taxonomy" id="1392246"/>
    <lineage>
        <taxon>Eukaryota</taxon>
        <taxon>Fungi</taxon>
        <taxon>Dikarya</taxon>
        <taxon>Ascomycota</taxon>
        <taxon>Pezizomycotina</taxon>
        <taxon>Dothideomycetes</taxon>
        <taxon>Pleosporomycetidae</taxon>
        <taxon>Pleosporales</taxon>
        <taxon>Amniculicolaceae</taxon>
        <taxon>Amniculicola</taxon>
    </lineage>
</organism>
<dbReference type="AlphaFoldDB" id="A0A6A5VYD6"/>
<accession>A0A6A5VYD6</accession>
<name>A0A6A5VYD6_9PLEO</name>
<dbReference type="Proteomes" id="UP000799779">
    <property type="component" value="Unassembled WGS sequence"/>
</dbReference>
<protein>
    <submittedName>
        <fullName evidence="1">Uncharacterized protein</fullName>
    </submittedName>
</protein>
<sequence length="86" mass="9292">MAAPSPLRSFVVCPRRIAHLPVHSGSLLTVHPSPARLLITSHCGVSAMALAAGMNRPRFPHEGCFTCRRLVDGRCQAPRLLPASRL</sequence>
<reference evidence="1" key="1">
    <citation type="journal article" date="2020" name="Stud. Mycol.">
        <title>101 Dothideomycetes genomes: a test case for predicting lifestyles and emergence of pathogens.</title>
        <authorList>
            <person name="Haridas S."/>
            <person name="Albert R."/>
            <person name="Binder M."/>
            <person name="Bloem J."/>
            <person name="Labutti K."/>
            <person name="Salamov A."/>
            <person name="Andreopoulos B."/>
            <person name="Baker S."/>
            <person name="Barry K."/>
            <person name="Bills G."/>
            <person name="Bluhm B."/>
            <person name="Cannon C."/>
            <person name="Castanera R."/>
            <person name="Culley D."/>
            <person name="Daum C."/>
            <person name="Ezra D."/>
            <person name="Gonzalez J."/>
            <person name="Henrissat B."/>
            <person name="Kuo A."/>
            <person name="Liang C."/>
            <person name="Lipzen A."/>
            <person name="Lutzoni F."/>
            <person name="Magnuson J."/>
            <person name="Mondo S."/>
            <person name="Nolan M."/>
            <person name="Ohm R."/>
            <person name="Pangilinan J."/>
            <person name="Park H.-J."/>
            <person name="Ramirez L."/>
            <person name="Alfaro M."/>
            <person name="Sun H."/>
            <person name="Tritt A."/>
            <person name="Yoshinaga Y."/>
            <person name="Zwiers L.-H."/>
            <person name="Turgeon B."/>
            <person name="Goodwin S."/>
            <person name="Spatafora J."/>
            <person name="Crous P."/>
            <person name="Grigoriev I."/>
        </authorList>
    </citation>
    <scope>NUCLEOTIDE SEQUENCE</scope>
    <source>
        <strain evidence="1">CBS 123094</strain>
    </source>
</reference>
<gene>
    <name evidence="1" type="ORF">P154DRAFT_527434</name>
</gene>
<keyword evidence="2" id="KW-1185">Reference proteome</keyword>
<proteinExistence type="predicted"/>
<dbReference type="EMBL" id="ML977679">
    <property type="protein sequence ID" value="KAF1993907.1"/>
    <property type="molecule type" value="Genomic_DNA"/>
</dbReference>
<evidence type="ECO:0000313" key="2">
    <source>
        <dbReference type="Proteomes" id="UP000799779"/>
    </source>
</evidence>
<evidence type="ECO:0000313" key="1">
    <source>
        <dbReference type="EMBL" id="KAF1993907.1"/>
    </source>
</evidence>